<dbReference type="Pfam" id="PF09793">
    <property type="entry name" value="AD"/>
    <property type="match status" value="1"/>
</dbReference>
<protein>
    <recommendedName>
        <fullName evidence="1">AD domain-containing protein</fullName>
    </recommendedName>
</protein>
<accession>A0A448Z7P4</accession>
<reference evidence="2 3" key="1">
    <citation type="submission" date="2019-01" db="EMBL/GenBank/DDBJ databases">
        <authorList>
            <person name="Ferrante I. M."/>
        </authorList>
    </citation>
    <scope>NUCLEOTIDE SEQUENCE [LARGE SCALE GENOMIC DNA]</scope>
    <source>
        <strain evidence="2 3">B856</strain>
    </source>
</reference>
<dbReference type="AlphaFoldDB" id="A0A448Z7P4"/>
<keyword evidence="3" id="KW-1185">Reference proteome</keyword>
<evidence type="ECO:0000313" key="3">
    <source>
        <dbReference type="Proteomes" id="UP000291116"/>
    </source>
</evidence>
<dbReference type="PANTHER" id="PTHR13542">
    <property type="entry name" value="LSM12 HOMOLOG"/>
    <property type="match status" value="1"/>
</dbReference>
<sequence length="195" mass="21459">MTECTTSQQQAWFLYAKYPLFSQWEFALKGGKSVEGEIYCIDPEADLIVVQDVENGITMISLESIEAESPSSSCAGKNEENTNASCGTTIVDEPSIDVVHAKKTLEDREKRAIRLAQESLKHLNPKALPKGQLVFDRLLKACNEVVWKSNSIVVLDSIVVDPPYTQGDCKILAKAPGKQGSLDRVQKIVSSISRT</sequence>
<name>A0A448Z7P4_9STRA</name>
<gene>
    <name evidence="2" type="ORF">PSNMU_V1.4_AUG-EV-PASAV3_0048570</name>
</gene>
<dbReference type="Proteomes" id="UP000291116">
    <property type="component" value="Unassembled WGS sequence"/>
</dbReference>
<organism evidence="2 3">
    <name type="scientific">Pseudo-nitzschia multistriata</name>
    <dbReference type="NCBI Taxonomy" id="183589"/>
    <lineage>
        <taxon>Eukaryota</taxon>
        <taxon>Sar</taxon>
        <taxon>Stramenopiles</taxon>
        <taxon>Ochrophyta</taxon>
        <taxon>Bacillariophyta</taxon>
        <taxon>Bacillariophyceae</taxon>
        <taxon>Bacillariophycidae</taxon>
        <taxon>Bacillariales</taxon>
        <taxon>Bacillariaceae</taxon>
        <taxon>Pseudo-nitzschia</taxon>
    </lineage>
</organism>
<dbReference type="SMART" id="SM00995">
    <property type="entry name" value="AD"/>
    <property type="match status" value="1"/>
</dbReference>
<dbReference type="InterPro" id="IPR039683">
    <property type="entry name" value="Lsm12-like"/>
</dbReference>
<evidence type="ECO:0000259" key="1">
    <source>
        <dbReference type="PROSITE" id="PS52001"/>
    </source>
</evidence>
<dbReference type="EMBL" id="CAACVS010000151">
    <property type="protein sequence ID" value="VEU38046.1"/>
    <property type="molecule type" value="Genomic_DNA"/>
</dbReference>
<dbReference type="InterPro" id="IPR047574">
    <property type="entry name" value="AD"/>
</dbReference>
<feature type="domain" description="AD" evidence="1">
    <location>
        <begin position="98"/>
        <end position="195"/>
    </location>
</feature>
<dbReference type="PROSITE" id="PS52001">
    <property type="entry name" value="AD"/>
    <property type="match status" value="1"/>
</dbReference>
<dbReference type="OrthoDB" id="1057137at2759"/>
<dbReference type="InterPro" id="IPR019181">
    <property type="entry name" value="LSM12_ABD"/>
</dbReference>
<proteinExistence type="predicted"/>
<evidence type="ECO:0000313" key="2">
    <source>
        <dbReference type="EMBL" id="VEU38046.1"/>
    </source>
</evidence>